<name>A0ABS4KF19_9FIRM</name>
<gene>
    <name evidence="3" type="ORF">J2Z35_000158</name>
</gene>
<sequence length="144" mass="15969">MKKFLIIDSSILPPVYEKVVEAKELLRTGKAKGITDAVKQLSISRSTFYKYKDYVFSVSQGMIGNKATVSFLLNHETGVLSAILNLLAEKKANVLTISQDIPINKIANLSITFEMSNLTVDMEMLLDLLMKVKGVVKAELIAME</sequence>
<evidence type="ECO:0000256" key="1">
    <source>
        <dbReference type="HAMAP-Rule" id="MF_00707"/>
    </source>
</evidence>
<dbReference type="InterPro" id="IPR002912">
    <property type="entry name" value="ACT_dom"/>
</dbReference>
<protein>
    <recommendedName>
        <fullName evidence="1">UPF0735 ACT domain-containing protein J2Z35_000158</fullName>
    </recommendedName>
</protein>
<reference evidence="3 4" key="1">
    <citation type="submission" date="2021-03" db="EMBL/GenBank/DDBJ databases">
        <title>Genomic Encyclopedia of Type Strains, Phase IV (KMG-IV): sequencing the most valuable type-strain genomes for metagenomic binning, comparative biology and taxonomic classification.</title>
        <authorList>
            <person name="Goeker M."/>
        </authorList>
    </citation>
    <scope>NUCLEOTIDE SEQUENCE [LARGE SCALE GENOMIC DNA]</scope>
    <source>
        <strain evidence="3 4">DSM 27512</strain>
    </source>
</reference>
<evidence type="ECO:0000313" key="4">
    <source>
        <dbReference type="Proteomes" id="UP001314903"/>
    </source>
</evidence>
<feature type="domain" description="ACT" evidence="2">
    <location>
        <begin position="68"/>
        <end position="143"/>
    </location>
</feature>
<evidence type="ECO:0000313" key="3">
    <source>
        <dbReference type="EMBL" id="MBP2026369.1"/>
    </source>
</evidence>
<proteinExistence type="inferred from homology"/>
<dbReference type="GO" id="GO:0004106">
    <property type="term" value="F:chorismate mutase activity"/>
    <property type="evidence" value="ECO:0007669"/>
    <property type="project" value="UniProtKB-EC"/>
</dbReference>
<comment type="similarity">
    <text evidence="1">Belongs to the UPF0735 family.</text>
</comment>
<dbReference type="HAMAP" id="MF_00707">
    <property type="entry name" value="UPF0735"/>
    <property type="match status" value="1"/>
</dbReference>
<comment type="caution">
    <text evidence="3">The sequence shown here is derived from an EMBL/GenBank/DDBJ whole genome shotgun (WGS) entry which is preliminary data.</text>
</comment>
<dbReference type="PROSITE" id="PS51671">
    <property type="entry name" value="ACT"/>
    <property type="match status" value="1"/>
</dbReference>
<dbReference type="RefSeq" id="WP_209658344.1">
    <property type="nucleotide sequence ID" value="NZ_JAGGLI010000001.1"/>
</dbReference>
<dbReference type="InterPro" id="IPR008310">
    <property type="entry name" value="UPF0735_ACT_dom-cont"/>
</dbReference>
<dbReference type="EMBL" id="JAGGLI010000001">
    <property type="protein sequence ID" value="MBP2026369.1"/>
    <property type="molecule type" value="Genomic_DNA"/>
</dbReference>
<accession>A0ABS4KF19</accession>
<dbReference type="InterPro" id="IPR045865">
    <property type="entry name" value="ACT-like_dom_sf"/>
</dbReference>
<dbReference type="SUPFAM" id="SSF55021">
    <property type="entry name" value="ACT-like"/>
    <property type="match status" value="1"/>
</dbReference>
<dbReference type="Gene3D" id="3.30.70.260">
    <property type="match status" value="1"/>
</dbReference>
<dbReference type="NCBIfam" id="NF003361">
    <property type="entry name" value="PRK04435.1"/>
    <property type="match status" value="1"/>
</dbReference>
<dbReference type="Proteomes" id="UP001314903">
    <property type="component" value="Unassembled WGS sequence"/>
</dbReference>
<keyword evidence="3" id="KW-0413">Isomerase</keyword>
<dbReference type="PIRSF" id="PIRSF025624">
    <property type="entry name" value="ACT_PheB"/>
    <property type="match status" value="1"/>
</dbReference>
<evidence type="ECO:0000259" key="2">
    <source>
        <dbReference type="PROSITE" id="PS51671"/>
    </source>
</evidence>
<keyword evidence="4" id="KW-1185">Reference proteome</keyword>
<organism evidence="3 4">
    <name type="scientific">Acetoanaerobium pronyense</name>
    <dbReference type="NCBI Taxonomy" id="1482736"/>
    <lineage>
        <taxon>Bacteria</taxon>
        <taxon>Bacillati</taxon>
        <taxon>Bacillota</taxon>
        <taxon>Clostridia</taxon>
        <taxon>Peptostreptococcales</taxon>
        <taxon>Filifactoraceae</taxon>
        <taxon>Acetoanaerobium</taxon>
    </lineage>
</organism>